<evidence type="ECO:0000259" key="8">
    <source>
        <dbReference type="PROSITE" id="PS51007"/>
    </source>
</evidence>
<reference evidence="10" key="1">
    <citation type="submission" date="2024-01" db="EMBL/GenBank/DDBJ databases">
        <title>Roseobacter fucihabitans sp. nov., isolated from the brown alga Fucus spiralis.</title>
        <authorList>
            <person name="Hahnke S."/>
            <person name="Berger M."/>
            <person name="Schlingloff A."/>
            <person name="Athale I."/>
            <person name="Neumann-Schaal M."/>
            <person name="Adenaya A."/>
            <person name="Poehlein A."/>
            <person name="Daniel R."/>
            <person name="Pertersen J."/>
            <person name="Brinkhoff T."/>
        </authorList>
    </citation>
    <scope>NUCLEOTIDE SEQUENCE [LARGE SCALE GENOMIC DNA]</scope>
    <source>
        <strain evidence="10">B14</strain>
    </source>
</reference>
<dbReference type="InterPro" id="IPR050597">
    <property type="entry name" value="Cytochrome_c_Oxidase_Subunit"/>
</dbReference>
<accession>A0ABZ2BZM2</accession>
<organism evidence="9 10">
    <name type="scientific">Roseobacter fucihabitans</name>
    <dbReference type="NCBI Taxonomy" id="1537242"/>
    <lineage>
        <taxon>Bacteria</taxon>
        <taxon>Pseudomonadati</taxon>
        <taxon>Pseudomonadota</taxon>
        <taxon>Alphaproteobacteria</taxon>
        <taxon>Rhodobacterales</taxon>
        <taxon>Roseobacteraceae</taxon>
        <taxon>Roseobacter</taxon>
    </lineage>
</organism>
<dbReference type="Proteomes" id="UP001318682">
    <property type="component" value="Chromosome"/>
</dbReference>
<feature type="chain" id="PRO_5045427890" description="Cytochrome c domain-containing protein" evidence="7">
    <location>
        <begin position="24"/>
        <end position="110"/>
    </location>
</feature>
<evidence type="ECO:0000256" key="1">
    <source>
        <dbReference type="ARBA" id="ARBA00022448"/>
    </source>
</evidence>
<dbReference type="PANTHER" id="PTHR33751:SF9">
    <property type="entry name" value="CYTOCHROME C4"/>
    <property type="match status" value="1"/>
</dbReference>
<dbReference type="PROSITE" id="PS51007">
    <property type="entry name" value="CYTC"/>
    <property type="match status" value="1"/>
</dbReference>
<evidence type="ECO:0000256" key="2">
    <source>
        <dbReference type="ARBA" id="ARBA00022617"/>
    </source>
</evidence>
<dbReference type="Pfam" id="PF00034">
    <property type="entry name" value="Cytochrom_C"/>
    <property type="match status" value="1"/>
</dbReference>
<dbReference type="InterPro" id="IPR036909">
    <property type="entry name" value="Cyt_c-like_dom_sf"/>
</dbReference>
<feature type="domain" description="Cytochrome c" evidence="8">
    <location>
        <begin position="23"/>
        <end position="101"/>
    </location>
</feature>
<evidence type="ECO:0000256" key="4">
    <source>
        <dbReference type="ARBA" id="ARBA00022982"/>
    </source>
</evidence>
<keyword evidence="4" id="KW-0249">Electron transport</keyword>
<dbReference type="EMBL" id="CP143423">
    <property type="protein sequence ID" value="WVX50828.1"/>
    <property type="molecule type" value="Genomic_DNA"/>
</dbReference>
<dbReference type="SUPFAM" id="SSF46626">
    <property type="entry name" value="Cytochrome c"/>
    <property type="match status" value="1"/>
</dbReference>
<evidence type="ECO:0000256" key="5">
    <source>
        <dbReference type="ARBA" id="ARBA00023004"/>
    </source>
</evidence>
<evidence type="ECO:0000256" key="7">
    <source>
        <dbReference type="SAM" id="SignalP"/>
    </source>
</evidence>
<keyword evidence="10" id="KW-1185">Reference proteome</keyword>
<dbReference type="InterPro" id="IPR009056">
    <property type="entry name" value="Cyt_c-like_dom"/>
</dbReference>
<feature type="signal peptide" evidence="7">
    <location>
        <begin position="1"/>
        <end position="23"/>
    </location>
</feature>
<evidence type="ECO:0000313" key="9">
    <source>
        <dbReference type="EMBL" id="WVX50828.1"/>
    </source>
</evidence>
<evidence type="ECO:0000256" key="6">
    <source>
        <dbReference type="PROSITE-ProRule" id="PRU00433"/>
    </source>
</evidence>
<dbReference type="PANTHER" id="PTHR33751">
    <property type="entry name" value="CBB3-TYPE CYTOCHROME C OXIDASE SUBUNIT FIXP"/>
    <property type="match status" value="1"/>
</dbReference>
<keyword evidence="5 6" id="KW-0408">Iron</keyword>
<protein>
    <recommendedName>
        <fullName evidence="8">Cytochrome c domain-containing protein</fullName>
    </recommendedName>
</protein>
<evidence type="ECO:0000313" key="10">
    <source>
        <dbReference type="Proteomes" id="UP001318682"/>
    </source>
</evidence>
<evidence type="ECO:0000256" key="3">
    <source>
        <dbReference type="ARBA" id="ARBA00022723"/>
    </source>
</evidence>
<dbReference type="RefSeq" id="WP_187429376.1">
    <property type="nucleotide sequence ID" value="NZ_CP143423.1"/>
</dbReference>
<proteinExistence type="predicted"/>
<name>A0ABZ2BZM2_9RHOB</name>
<dbReference type="Gene3D" id="1.10.760.10">
    <property type="entry name" value="Cytochrome c-like domain"/>
    <property type="match status" value="1"/>
</dbReference>
<keyword evidence="1" id="KW-0813">Transport</keyword>
<keyword evidence="7" id="KW-0732">Signal</keyword>
<keyword evidence="2 6" id="KW-0349">Heme</keyword>
<sequence>MNHFHISAAFCFLVASASGTVAADIQTGRELARQCSVCHGKEGVSNDPEVPIIAGQHAFYIEKSLKDYRSGARQDRRMTLIAQPLTDDEISDLAAWFEAIKITVELPEIQ</sequence>
<keyword evidence="3 6" id="KW-0479">Metal-binding</keyword>
<gene>
    <name evidence="9" type="ORF">ROLI_039280</name>
</gene>